<feature type="transmembrane region" description="Helical" evidence="1">
    <location>
        <begin position="113"/>
        <end position="133"/>
    </location>
</feature>
<reference evidence="3" key="1">
    <citation type="submission" date="2016-10" db="EMBL/GenBank/DDBJ databases">
        <authorList>
            <person name="Varghese N."/>
            <person name="Submissions S."/>
        </authorList>
    </citation>
    <scope>NUCLEOTIDE SEQUENCE [LARGE SCALE GENOMIC DNA]</scope>
    <source>
        <strain evidence="3">CGMCC 4.5579</strain>
    </source>
</reference>
<keyword evidence="1" id="KW-1133">Transmembrane helix</keyword>
<feature type="transmembrane region" description="Helical" evidence="1">
    <location>
        <begin position="148"/>
        <end position="165"/>
    </location>
</feature>
<feature type="transmembrane region" description="Helical" evidence="1">
    <location>
        <begin position="272"/>
        <end position="289"/>
    </location>
</feature>
<dbReference type="STRING" id="587909.SAMN05421810_106343"/>
<dbReference type="EMBL" id="FOWW01000006">
    <property type="protein sequence ID" value="SFQ37395.1"/>
    <property type="molecule type" value="Genomic_DNA"/>
</dbReference>
<name>A0A1I5XZM8_9PSEU</name>
<accession>A0A1I5XZM8</accession>
<feature type="transmembrane region" description="Helical" evidence="1">
    <location>
        <begin position="177"/>
        <end position="196"/>
    </location>
</feature>
<keyword evidence="1" id="KW-0472">Membrane</keyword>
<dbReference type="AlphaFoldDB" id="A0A1I5XZM8"/>
<evidence type="ECO:0000256" key="1">
    <source>
        <dbReference type="SAM" id="Phobius"/>
    </source>
</evidence>
<sequence length="326" mass="32451">MLLAVGLLVVPAVGAAVAGWWLPPAVGLAAVLAGLVRPVPATGSEDGATAGVVERVDRAVAVAFRVAVLALSAAVFAGYVVPDARWPAAAAFTGVAGLAWAGGMRLDAYYRRWCAGLLLAAAVVFVALCLAVAPERGPVPPVGPPDRPLGVLVAAALAVPLFTGVRGPDPGRHTRRLLGAAVVALAVIGAALYQLGPVRLGLSPTSLRDVLAAADARAMAPVLGAVVLLATLPAAFAALDRPGAQRRRLAGWLLPAVLAAALLAGLGAPAVLAVVAVLALVGPLVRVLGRRAALNRRAWAAAVLAALLLAALLLSALLSSAVAGLP</sequence>
<proteinExistence type="predicted"/>
<protein>
    <submittedName>
        <fullName evidence="2">Uncharacterized protein</fullName>
    </submittedName>
</protein>
<feature type="transmembrane region" description="Helical" evidence="1">
    <location>
        <begin position="86"/>
        <end position="106"/>
    </location>
</feature>
<feature type="transmembrane region" description="Helical" evidence="1">
    <location>
        <begin position="301"/>
        <end position="325"/>
    </location>
</feature>
<feature type="transmembrane region" description="Helical" evidence="1">
    <location>
        <begin position="216"/>
        <end position="237"/>
    </location>
</feature>
<keyword evidence="3" id="KW-1185">Reference proteome</keyword>
<dbReference type="Proteomes" id="UP000198727">
    <property type="component" value="Unassembled WGS sequence"/>
</dbReference>
<feature type="transmembrane region" description="Helical" evidence="1">
    <location>
        <begin position="249"/>
        <end position="266"/>
    </location>
</feature>
<dbReference type="RefSeq" id="WP_134045960.1">
    <property type="nucleotide sequence ID" value="NZ_FOWW01000006.1"/>
</dbReference>
<organism evidence="2 3">
    <name type="scientific">Amycolatopsis arida</name>
    <dbReference type="NCBI Taxonomy" id="587909"/>
    <lineage>
        <taxon>Bacteria</taxon>
        <taxon>Bacillati</taxon>
        <taxon>Actinomycetota</taxon>
        <taxon>Actinomycetes</taxon>
        <taxon>Pseudonocardiales</taxon>
        <taxon>Pseudonocardiaceae</taxon>
        <taxon>Amycolatopsis</taxon>
    </lineage>
</organism>
<feature type="transmembrane region" description="Helical" evidence="1">
    <location>
        <begin position="62"/>
        <end position="80"/>
    </location>
</feature>
<keyword evidence="1" id="KW-0812">Transmembrane</keyword>
<evidence type="ECO:0000313" key="2">
    <source>
        <dbReference type="EMBL" id="SFQ37395.1"/>
    </source>
</evidence>
<gene>
    <name evidence="2" type="ORF">SAMN05421810_106343</name>
</gene>
<evidence type="ECO:0000313" key="3">
    <source>
        <dbReference type="Proteomes" id="UP000198727"/>
    </source>
</evidence>